<feature type="transmembrane region" description="Helical" evidence="6">
    <location>
        <begin position="318"/>
        <end position="339"/>
    </location>
</feature>
<evidence type="ECO:0000256" key="1">
    <source>
        <dbReference type="ARBA" id="ARBA00004141"/>
    </source>
</evidence>
<feature type="transmembrane region" description="Helical" evidence="6">
    <location>
        <begin position="475"/>
        <end position="496"/>
    </location>
</feature>
<sequence>MAGFFVQTSLIQSLGTFVKRGLLRRDNPWWILLTVVIGTGMPFADTTITNVGRYYIVSGLGVTPYETGWLTAGYSLALAVGIPLAYRLRGFLEEKDLYSLSLLMFMAGSVVVALSNRLSAAMIGRGLEGVAGGVLIPLATTLLQEVFPDRLLPKAQSLFSLSASVWVTLGPTIGGWIIDDIGWRWSFVINVPIGCISMLMAQSFLRNHPRTDPKPFDFPGIFLLATSLGLFFTAYMSAEWFGWHSGFIAHLEMGASVIFCFFLFRSLLFREAILSLEVLENPRFALLILAVFLQATQSFGRLYLLAPFLEKNDRFQAHHAGAIVAVGAIAEILVSLSFLLHVRNPRQWSLLLAYGVFLVAISNVDFLFLPANVFDMAFTVQSQLLFGAGLSLAQISLGPLSRSFLPSNRFRSSATWLLFAQFLGGAWGTMLSRHLVHHIRPVFRLDLPQTSSPAPPLSSLHLLQQIAGEYTANMIFLDLGLLGLLGCAAVLALFLFPGPDDMNPADSGQSSGS</sequence>
<dbReference type="InterPro" id="IPR020846">
    <property type="entry name" value="MFS_dom"/>
</dbReference>
<feature type="transmembrane region" description="Helical" evidence="6">
    <location>
        <begin position="241"/>
        <end position="264"/>
    </location>
</feature>
<feature type="transmembrane region" description="Helical" evidence="6">
    <location>
        <begin position="184"/>
        <end position="204"/>
    </location>
</feature>
<feature type="transmembrane region" description="Helical" evidence="6">
    <location>
        <begin position="98"/>
        <end position="118"/>
    </location>
</feature>
<evidence type="ECO:0000256" key="2">
    <source>
        <dbReference type="ARBA" id="ARBA00022448"/>
    </source>
</evidence>
<accession>A0A2I2MIS5</accession>
<evidence type="ECO:0000313" key="8">
    <source>
        <dbReference type="EMBL" id="SOU93203.1"/>
    </source>
</evidence>
<keyword evidence="2" id="KW-0813">Transport</keyword>
<dbReference type="InterPro" id="IPR011701">
    <property type="entry name" value="MFS"/>
</dbReference>
<dbReference type="PANTHER" id="PTHR42718:SF9">
    <property type="entry name" value="MAJOR FACILITATOR SUPERFAMILY MULTIDRUG TRANSPORTER MFSC"/>
    <property type="match status" value="1"/>
</dbReference>
<dbReference type="GO" id="GO:0016020">
    <property type="term" value="C:membrane"/>
    <property type="evidence" value="ECO:0007669"/>
    <property type="project" value="UniProtKB-SubCell"/>
</dbReference>
<feature type="transmembrane region" description="Helical" evidence="6">
    <location>
        <begin position="159"/>
        <end position="178"/>
    </location>
</feature>
<feature type="transmembrane region" description="Helical" evidence="6">
    <location>
        <begin position="68"/>
        <end position="86"/>
    </location>
</feature>
<keyword evidence="5 6" id="KW-0472">Membrane</keyword>
<feature type="transmembrane region" description="Helical" evidence="6">
    <location>
        <begin position="29"/>
        <end position="48"/>
    </location>
</feature>
<feature type="domain" description="Major facilitator superfamily (MFS) profile" evidence="7">
    <location>
        <begin position="31"/>
        <end position="498"/>
    </location>
</feature>
<organism evidence="8">
    <name type="scientific">Leptospirillum ferriphilum</name>
    <dbReference type="NCBI Taxonomy" id="178606"/>
    <lineage>
        <taxon>Bacteria</taxon>
        <taxon>Pseudomonadati</taxon>
        <taxon>Nitrospirota</taxon>
        <taxon>Nitrospiria</taxon>
        <taxon>Nitrospirales</taxon>
        <taxon>Nitrospiraceae</taxon>
        <taxon>Leptospirillum</taxon>
    </lineage>
</organism>
<dbReference type="AlphaFoldDB" id="A0A2I2MIS5"/>
<dbReference type="PANTHER" id="PTHR42718">
    <property type="entry name" value="MAJOR FACILITATOR SUPERFAMILY MULTIDRUG TRANSPORTER MFSC"/>
    <property type="match status" value="1"/>
</dbReference>
<feature type="transmembrane region" description="Helical" evidence="6">
    <location>
        <begin position="416"/>
        <end position="436"/>
    </location>
</feature>
<reference evidence="8" key="1">
    <citation type="submission" date="2017-12" db="EMBL/GenBank/DDBJ databases">
        <authorList>
            <consortium name="SysMetEx"/>
        </authorList>
    </citation>
    <scope>NUCLEOTIDE SEQUENCE</scope>
    <source>
        <strain evidence="8">Pb_238</strain>
    </source>
</reference>
<dbReference type="GO" id="GO:0022857">
    <property type="term" value="F:transmembrane transporter activity"/>
    <property type="evidence" value="ECO:0007669"/>
    <property type="project" value="InterPro"/>
</dbReference>
<feature type="transmembrane region" description="Helical" evidence="6">
    <location>
        <begin position="284"/>
        <end position="306"/>
    </location>
</feature>
<dbReference type="Gene3D" id="1.20.1250.20">
    <property type="entry name" value="MFS general substrate transporter like domains"/>
    <property type="match status" value="1"/>
</dbReference>
<dbReference type="InterPro" id="IPR036259">
    <property type="entry name" value="MFS_trans_sf"/>
</dbReference>
<name>A0A2I2MIS5_9BACT</name>
<evidence type="ECO:0000256" key="3">
    <source>
        <dbReference type="ARBA" id="ARBA00022692"/>
    </source>
</evidence>
<feature type="transmembrane region" description="Helical" evidence="6">
    <location>
        <begin position="130"/>
        <end position="147"/>
    </location>
</feature>
<keyword evidence="3 6" id="KW-0812">Transmembrane</keyword>
<keyword evidence="4 6" id="KW-1133">Transmembrane helix</keyword>
<dbReference type="SUPFAM" id="SSF103473">
    <property type="entry name" value="MFS general substrate transporter"/>
    <property type="match status" value="1"/>
</dbReference>
<dbReference type="Gene3D" id="1.20.1720.10">
    <property type="entry name" value="Multidrug resistance protein D"/>
    <property type="match status" value="1"/>
</dbReference>
<feature type="transmembrane region" description="Helical" evidence="6">
    <location>
        <begin position="351"/>
        <end position="371"/>
    </location>
</feature>
<protein>
    <submittedName>
        <fullName evidence="8">MFS transporter, DHA2 family, multidrug resistance protein</fullName>
    </submittedName>
</protein>
<evidence type="ECO:0000256" key="6">
    <source>
        <dbReference type="SAM" id="Phobius"/>
    </source>
</evidence>
<dbReference type="EMBL" id="LT966316">
    <property type="protein sequence ID" value="SOU93203.1"/>
    <property type="molecule type" value="Genomic_DNA"/>
</dbReference>
<dbReference type="PROSITE" id="PS50850">
    <property type="entry name" value="MFS"/>
    <property type="match status" value="1"/>
</dbReference>
<evidence type="ECO:0000256" key="5">
    <source>
        <dbReference type="ARBA" id="ARBA00023136"/>
    </source>
</evidence>
<comment type="subcellular location">
    <subcellularLocation>
        <location evidence="1">Membrane</location>
        <topology evidence="1">Multi-pass membrane protein</topology>
    </subcellularLocation>
</comment>
<evidence type="ECO:0000259" key="7">
    <source>
        <dbReference type="PROSITE" id="PS50850"/>
    </source>
</evidence>
<evidence type="ECO:0000256" key="4">
    <source>
        <dbReference type="ARBA" id="ARBA00022989"/>
    </source>
</evidence>
<proteinExistence type="predicted"/>
<feature type="transmembrane region" description="Helical" evidence="6">
    <location>
        <begin position="216"/>
        <end position="235"/>
    </location>
</feature>
<gene>
    <name evidence="8" type="ORF">LFTS_01851</name>
</gene>
<dbReference type="Pfam" id="PF07690">
    <property type="entry name" value="MFS_1"/>
    <property type="match status" value="1"/>
</dbReference>